<reference evidence="1" key="1">
    <citation type="journal article" date="2023" name="bioRxiv">
        <title>Improved chromosome-level genome assembly for marigold (Tagetes erecta).</title>
        <authorList>
            <person name="Jiang F."/>
            <person name="Yuan L."/>
            <person name="Wang S."/>
            <person name="Wang H."/>
            <person name="Xu D."/>
            <person name="Wang A."/>
            <person name="Fan W."/>
        </authorList>
    </citation>
    <scope>NUCLEOTIDE SEQUENCE</scope>
    <source>
        <strain evidence="1">WSJ</strain>
        <tissue evidence="1">Leaf</tissue>
    </source>
</reference>
<organism evidence="1 2">
    <name type="scientific">Tagetes erecta</name>
    <name type="common">African marigold</name>
    <dbReference type="NCBI Taxonomy" id="13708"/>
    <lineage>
        <taxon>Eukaryota</taxon>
        <taxon>Viridiplantae</taxon>
        <taxon>Streptophyta</taxon>
        <taxon>Embryophyta</taxon>
        <taxon>Tracheophyta</taxon>
        <taxon>Spermatophyta</taxon>
        <taxon>Magnoliopsida</taxon>
        <taxon>eudicotyledons</taxon>
        <taxon>Gunneridae</taxon>
        <taxon>Pentapetalae</taxon>
        <taxon>asterids</taxon>
        <taxon>campanulids</taxon>
        <taxon>Asterales</taxon>
        <taxon>Asteraceae</taxon>
        <taxon>Asteroideae</taxon>
        <taxon>Heliantheae alliance</taxon>
        <taxon>Tageteae</taxon>
        <taxon>Tagetes</taxon>
    </lineage>
</organism>
<dbReference type="AlphaFoldDB" id="A0AAD8JVC1"/>
<keyword evidence="2" id="KW-1185">Reference proteome</keyword>
<dbReference type="Proteomes" id="UP001229421">
    <property type="component" value="Unassembled WGS sequence"/>
</dbReference>
<name>A0AAD8JVC1_TARER</name>
<protein>
    <submittedName>
        <fullName evidence="1">Uncharacterized protein</fullName>
    </submittedName>
</protein>
<gene>
    <name evidence="1" type="ORF">QVD17_36739</name>
</gene>
<sequence length="160" mass="18108">MRLFLSHHSSLFVSSSYIARKYKWSLVNVVDRKEAKNVLNLNVVTGCSPRHFYASTWCLWCENALRHEDMSEKVESDVDGLFVFLCIFDIKDGQHGCGHVTPDEATVNTTHCFCDGERLMAGEVKESIKKCTSCKLVAKLKIQNFKLPGKLLRHRSAAAN</sequence>
<comment type="caution">
    <text evidence="1">The sequence shown here is derived from an EMBL/GenBank/DDBJ whole genome shotgun (WGS) entry which is preliminary data.</text>
</comment>
<evidence type="ECO:0000313" key="1">
    <source>
        <dbReference type="EMBL" id="KAK1410204.1"/>
    </source>
</evidence>
<evidence type="ECO:0000313" key="2">
    <source>
        <dbReference type="Proteomes" id="UP001229421"/>
    </source>
</evidence>
<proteinExistence type="predicted"/>
<accession>A0AAD8JVC1</accession>
<dbReference type="EMBL" id="JAUHHV010000010">
    <property type="protein sequence ID" value="KAK1410204.1"/>
    <property type="molecule type" value="Genomic_DNA"/>
</dbReference>